<keyword evidence="1" id="KW-0325">Glycoprotein</keyword>
<dbReference type="PANTHER" id="PTHR11036">
    <property type="entry name" value="SEMAPHORIN"/>
    <property type="match status" value="1"/>
</dbReference>
<dbReference type="GO" id="GO:0005886">
    <property type="term" value="C:plasma membrane"/>
    <property type="evidence" value="ECO:0007669"/>
    <property type="project" value="TreeGrafter"/>
</dbReference>
<gene>
    <name evidence="5" type="primary">LOC114789710</name>
</gene>
<name>A0AAY4D9K9_9TELE</name>
<feature type="signal peptide" evidence="3">
    <location>
        <begin position="1"/>
        <end position="25"/>
    </location>
</feature>
<proteinExistence type="predicted"/>
<dbReference type="Gene3D" id="2.130.10.10">
    <property type="entry name" value="YVTN repeat-like/Quinoprotein amine dehydrogenase"/>
    <property type="match status" value="1"/>
</dbReference>
<keyword evidence="6" id="KW-1185">Reference proteome</keyword>
<dbReference type="PANTHER" id="PTHR11036:SF145">
    <property type="entry name" value="SEMAPHORIN-4A ISOFORM X1-RELATED"/>
    <property type="match status" value="1"/>
</dbReference>
<dbReference type="InterPro" id="IPR015943">
    <property type="entry name" value="WD40/YVTN_repeat-like_dom_sf"/>
</dbReference>
<dbReference type="GO" id="GO:0045499">
    <property type="term" value="F:chemorepellent activity"/>
    <property type="evidence" value="ECO:0007669"/>
    <property type="project" value="TreeGrafter"/>
</dbReference>
<feature type="domain" description="Sema" evidence="4">
    <location>
        <begin position="15"/>
        <end position="470"/>
    </location>
</feature>
<reference evidence="5" key="3">
    <citation type="submission" date="2025-09" db="UniProtKB">
        <authorList>
            <consortium name="Ensembl"/>
        </authorList>
    </citation>
    <scope>IDENTIFICATION</scope>
</reference>
<evidence type="ECO:0000256" key="2">
    <source>
        <dbReference type="PROSITE-ProRule" id="PRU00352"/>
    </source>
</evidence>
<dbReference type="GO" id="GO:0071526">
    <property type="term" value="P:semaphorin-plexin signaling pathway"/>
    <property type="evidence" value="ECO:0007669"/>
    <property type="project" value="TreeGrafter"/>
</dbReference>
<dbReference type="SMART" id="SM00630">
    <property type="entry name" value="Sema"/>
    <property type="match status" value="1"/>
</dbReference>
<evidence type="ECO:0000313" key="5">
    <source>
        <dbReference type="Ensembl" id="ENSDCDP00010042222.1"/>
    </source>
</evidence>
<dbReference type="GO" id="GO:0001755">
    <property type="term" value="P:neural crest cell migration"/>
    <property type="evidence" value="ECO:0007669"/>
    <property type="project" value="TreeGrafter"/>
</dbReference>
<dbReference type="PROSITE" id="PS51004">
    <property type="entry name" value="SEMA"/>
    <property type="match status" value="1"/>
</dbReference>
<keyword evidence="3" id="KW-0732">Signal</keyword>
<reference evidence="5" key="2">
    <citation type="submission" date="2025-08" db="UniProtKB">
        <authorList>
            <consortium name="Ensembl"/>
        </authorList>
    </citation>
    <scope>IDENTIFICATION</scope>
</reference>
<dbReference type="GO" id="GO:0030335">
    <property type="term" value="P:positive regulation of cell migration"/>
    <property type="evidence" value="ECO:0007669"/>
    <property type="project" value="TreeGrafter"/>
</dbReference>
<dbReference type="SUPFAM" id="SSF101912">
    <property type="entry name" value="Sema domain"/>
    <property type="match status" value="1"/>
</dbReference>
<evidence type="ECO:0000256" key="1">
    <source>
        <dbReference type="ARBA" id="ARBA00023180"/>
    </source>
</evidence>
<feature type="chain" id="PRO_5044338573" description="Sema domain-containing protein" evidence="3">
    <location>
        <begin position="26"/>
        <end position="507"/>
    </location>
</feature>
<comment type="caution">
    <text evidence="2">Lacks conserved residue(s) required for the propagation of feature annotation.</text>
</comment>
<dbReference type="Pfam" id="PF01403">
    <property type="entry name" value="Sema"/>
    <property type="match status" value="1"/>
</dbReference>
<dbReference type="GeneTree" id="ENSGT00940000154870"/>
<protein>
    <recommendedName>
        <fullName evidence="4">Sema domain-containing protein</fullName>
    </recommendedName>
</protein>
<sequence length="507" mass="56694">MAHFQVRKLFLLVASWNILMPRVSSLADEVSVVFQGIDNATTLLLSDDGATLYVGARDEVLSLDVSQPGVMTVKRKTVWPPGPENINQCTERGKNEKVDCPNYIRVLQFLNGTHLYACGSHAFKPHSRLFDRETLEFLGSPKEVRGHCPFNPLKRSAAITVDGELYTATTSDYLEKKPSISRYLSKGRNDMTLDSHMSVLEEPTFIKSFFVPSERKVYFFFSEVGKEYTFTEKLTVSRVAQVCTDDVGGEYMLQKRWTTFAKAPLVCQPQRQLPFTVMQDIVALPPPENERADNTLFYGVFSSQWPSAAAASVVCAFQLSDVNAVFSGNYKTYKTETNQWLPQTDKALNIGKCGLLHENGKKLEYVRKTFLTDGKVQAVNRRLALVSADEDYCRIAVQRTKAANGRAYTVLFLLTESGFLHKAVLLGTGHRIIDKTQVFTPPQVMKSLLLSTAKGVVFVGSSEGVTQVPVSLLLQLLYLPGVRFETRPLLCLGHVSWDLCQCVHDCL</sequence>
<dbReference type="GO" id="GO:0030215">
    <property type="term" value="F:semaphorin receptor binding"/>
    <property type="evidence" value="ECO:0007669"/>
    <property type="project" value="InterPro"/>
</dbReference>
<dbReference type="InterPro" id="IPR036352">
    <property type="entry name" value="Semap_dom_sf"/>
</dbReference>
<organism evidence="5 6">
    <name type="scientific">Denticeps clupeoides</name>
    <name type="common">denticle herring</name>
    <dbReference type="NCBI Taxonomy" id="299321"/>
    <lineage>
        <taxon>Eukaryota</taxon>
        <taxon>Metazoa</taxon>
        <taxon>Chordata</taxon>
        <taxon>Craniata</taxon>
        <taxon>Vertebrata</taxon>
        <taxon>Euteleostomi</taxon>
        <taxon>Actinopterygii</taxon>
        <taxon>Neopterygii</taxon>
        <taxon>Teleostei</taxon>
        <taxon>Clupei</taxon>
        <taxon>Clupeiformes</taxon>
        <taxon>Denticipitoidei</taxon>
        <taxon>Denticipitidae</taxon>
        <taxon>Denticeps</taxon>
    </lineage>
</organism>
<evidence type="ECO:0000259" key="4">
    <source>
        <dbReference type="PROSITE" id="PS51004"/>
    </source>
</evidence>
<evidence type="ECO:0000313" key="6">
    <source>
        <dbReference type="Proteomes" id="UP000694580"/>
    </source>
</evidence>
<dbReference type="Proteomes" id="UP000694580">
    <property type="component" value="Chromosome 5"/>
</dbReference>
<dbReference type="Ensembl" id="ENSDCDT00010052254.1">
    <property type="protein sequence ID" value="ENSDCDP00010042222.1"/>
    <property type="gene ID" value="ENSDCDG00010026614.1"/>
</dbReference>
<dbReference type="InterPro" id="IPR001627">
    <property type="entry name" value="Semap_dom"/>
</dbReference>
<evidence type="ECO:0000256" key="3">
    <source>
        <dbReference type="SAM" id="SignalP"/>
    </source>
</evidence>
<dbReference type="GO" id="GO:0007411">
    <property type="term" value="P:axon guidance"/>
    <property type="evidence" value="ECO:0007669"/>
    <property type="project" value="TreeGrafter"/>
</dbReference>
<dbReference type="InterPro" id="IPR027231">
    <property type="entry name" value="Semaphorin"/>
</dbReference>
<accession>A0AAY4D9K9</accession>
<reference evidence="5 6" key="1">
    <citation type="submission" date="2020-06" db="EMBL/GenBank/DDBJ databases">
        <authorList>
            <consortium name="Wellcome Sanger Institute Data Sharing"/>
        </authorList>
    </citation>
    <scope>NUCLEOTIDE SEQUENCE [LARGE SCALE GENOMIC DNA]</scope>
</reference>
<dbReference type="AlphaFoldDB" id="A0AAY4D9K9"/>